<dbReference type="SUPFAM" id="SSF48150">
    <property type="entry name" value="DNA-glycosylase"/>
    <property type="match status" value="1"/>
</dbReference>
<dbReference type="CDD" id="cd00056">
    <property type="entry name" value="ENDO3c"/>
    <property type="match status" value="1"/>
</dbReference>
<keyword evidence="4" id="KW-0227">DNA damage</keyword>
<evidence type="ECO:0000313" key="8">
    <source>
        <dbReference type="Proteomes" id="UP000236754"/>
    </source>
</evidence>
<dbReference type="Proteomes" id="UP000236754">
    <property type="component" value="Unassembled WGS sequence"/>
</dbReference>
<dbReference type="EMBL" id="FNVU01000006">
    <property type="protein sequence ID" value="SEG56834.1"/>
    <property type="molecule type" value="Genomic_DNA"/>
</dbReference>
<dbReference type="GO" id="GO:0008725">
    <property type="term" value="F:DNA-3-methyladenine glycosylase activity"/>
    <property type="evidence" value="ECO:0007669"/>
    <property type="project" value="TreeGrafter"/>
</dbReference>
<evidence type="ECO:0000313" key="7">
    <source>
        <dbReference type="EMBL" id="SEG56834.1"/>
    </source>
</evidence>
<evidence type="ECO:0000259" key="6">
    <source>
        <dbReference type="SMART" id="SM00478"/>
    </source>
</evidence>
<accession>A0A1H6B8E8</accession>
<keyword evidence="5" id="KW-0234">DNA repair</keyword>
<dbReference type="OrthoDB" id="9811249at2"/>
<dbReference type="InterPro" id="IPR003265">
    <property type="entry name" value="HhH-GPD_domain"/>
</dbReference>
<dbReference type="PANTHER" id="PTHR43003">
    <property type="entry name" value="DNA-3-METHYLADENINE GLYCOSYLASE"/>
    <property type="match status" value="1"/>
</dbReference>
<dbReference type="GO" id="GO:0032993">
    <property type="term" value="C:protein-DNA complex"/>
    <property type="evidence" value="ECO:0007669"/>
    <property type="project" value="TreeGrafter"/>
</dbReference>
<dbReference type="Gene3D" id="1.10.340.30">
    <property type="entry name" value="Hypothetical protein, domain 2"/>
    <property type="match status" value="1"/>
</dbReference>
<protein>
    <recommendedName>
        <fullName evidence="3">DNA-3-methyladenine glycosylase II</fullName>
        <ecNumber evidence="3">3.2.2.21</ecNumber>
    </recommendedName>
</protein>
<dbReference type="GO" id="GO:0006285">
    <property type="term" value="P:base-excision repair, AP site formation"/>
    <property type="evidence" value="ECO:0007669"/>
    <property type="project" value="TreeGrafter"/>
</dbReference>
<evidence type="ECO:0000256" key="5">
    <source>
        <dbReference type="ARBA" id="ARBA00023204"/>
    </source>
</evidence>
<dbReference type="GO" id="GO:0032131">
    <property type="term" value="F:alkylated DNA binding"/>
    <property type="evidence" value="ECO:0007669"/>
    <property type="project" value="TreeGrafter"/>
</dbReference>
<dbReference type="InterPro" id="IPR051912">
    <property type="entry name" value="Alkylbase_DNA_Glycosylase/TA"/>
</dbReference>
<dbReference type="PANTHER" id="PTHR43003:SF5">
    <property type="entry name" value="DNA-3-METHYLADENINE GLYCOSYLASE"/>
    <property type="match status" value="1"/>
</dbReference>
<proteinExistence type="inferred from homology"/>
<dbReference type="Gene3D" id="1.10.1670.40">
    <property type="match status" value="1"/>
</dbReference>
<dbReference type="Pfam" id="PF00730">
    <property type="entry name" value="HhH-GPD"/>
    <property type="match status" value="1"/>
</dbReference>
<dbReference type="GO" id="GO:0005737">
    <property type="term" value="C:cytoplasm"/>
    <property type="evidence" value="ECO:0007669"/>
    <property type="project" value="TreeGrafter"/>
</dbReference>
<dbReference type="SMART" id="SM00478">
    <property type="entry name" value="ENDO3c"/>
    <property type="match status" value="1"/>
</dbReference>
<gene>
    <name evidence="7" type="ORF">SAMN05216223_106302</name>
</gene>
<dbReference type="AlphaFoldDB" id="A0A1H6B8E8"/>
<evidence type="ECO:0000256" key="2">
    <source>
        <dbReference type="ARBA" id="ARBA00010817"/>
    </source>
</evidence>
<name>A0A1H6B8E8_9ACTN</name>
<keyword evidence="8" id="KW-1185">Reference proteome</keyword>
<dbReference type="EC" id="3.2.2.21" evidence="3"/>
<dbReference type="InterPro" id="IPR011257">
    <property type="entry name" value="DNA_glycosylase"/>
</dbReference>
<evidence type="ECO:0000256" key="1">
    <source>
        <dbReference type="ARBA" id="ARBA00000086"/>
    </source>
</evidence>
<comment type="catalytic activity">
    <reaction evidence="1">
        <text>Hydrolysis of alkylated DNA, releasing 3-methyladenine, 3-methylguanine, 7-methylguanine and 7-methyladenine.</text>
        <dbReference type="EC" id="3.2.2.21"/>
    </reaction>
</comment>
<feature type="domain" description="HhH-GPD" evidence="6">
    <location>
        <begin position="62"/>
        <end position="217"/>
    </location>
</feature>
<organism evidence="7 8">
    <name type="scientific">Actinacidiphila yanglinensis</name>
    <dbReference type="NCBI Taxonomy" id="310779"/>
    <lineage>
        <taxon>Bacteria</taxon>
        <taxon>Bacillati</taxon>
        <taxon>Actinomycetota</taxon>
        <taxon>Actinomycetes</taxon>
        <taxon>Kitasatosporales</taxon>
        <taxon>Streptomycetaceae</taxon>
        <taxon>Actinacidiphila</taxon>
    </lineage>
</organism>
<dbReference type="GO" id="GO:0043916">
    <property type="term" value="F:DNA-7-methylguanine glycosylase activity"/>
    <property type="evidence" value="ECO:0007669"/>
    <property type="project" value="TreeGrafter"/>
</dbReference>
<evidence type="ECO:0000256" key="3">
    <source>
        <dbReference type="ARBA" id="ARBA00012000"/>
    </source>
</evidence>
<dbReference type="FunFam" id="1.10.340.30:FF:000004">
    <property type="entry name" value="DNA-3-methyladenine glycosylase II"/>
    <property type="match status" value="1"/>
</dbReference>
<comment type="similarity">
    <text evidence="2">Belongs to the alkylbase DNA glycosidase AlkA family.</text>
</comment>
<reference evidence="7 8" key="1">
    <citation type="submission" date="2016-10" db="EMBL/GenBank/DDBJ databases">
        <authorList>
            <person name="de Groot N.N."/>
        </authorList>
    </citation>
    <scope>NUCLEOTIDE SEQUENCE [LARGE SCALE GENOMIC DNA]</scope>
    <source>
        <strain evidence="7 8">CGMCC 4.2023</strain>
    </source>
</reference>
<sequence>MARQSVKGPQAHLRGADPVLGAVIDEVERSGGILPSMPPDPLLSDDPLMPTDCYGVLIRGIAGQNISGPSSRAIYRKLVERFGGAPPTPRQILDEDPDALRTAAGLSHAKTVSLRSLAEHILSGALALDRLHDLPDEEVVAQLTAVKGIGAWTADMFLIWHLHRPDVLPVGDLEIRQTVERLYDLPRLPRPADLERVAEPWRPHRTLACLYLWRRTEAATAT</sequence>
<dbReference type="RefSeq" id="WP_103886562.1">
    <property type="nucleotide sequence ID" value="NZ_FNVU01000006.1"/>
</dbReference>
<evidence type="ECO:0000256" key="4">
    <source>
        <dbReference type="ARBA" id="ARBA00022763"/>
    </source>
</evidence>
<dbReference type="GO" id="GO:0006307">
    <property type="term" value="P:DNA alkylation repair"/>
    <property type="evidence" value="ECO:0007669"/>
    <property type="project" value="TreeGrafter"/>
</dbReference>